<accession>A7B8A3</accession>
<organism evidence="2 3">
    <name type="scientific">Mediterraneibacter gnavus (strain ATCC 29149 / DSM 114966 / JCM 6515 / VPI C7-9)</name>
    <name type="common">Ruminococcus gnavus</name>
    <dbReference type="NCBI Taxonomy" id="411470"/>
    <lineage>
        <taxon>Bacteria</taxon>
        <taxon>Bacillati</taxon>
        <taxon>Bacillota</taxon>
        <taxon>Clostridia</taxon>
        <taxon>Lachnospirales</taxon>
        <taxon>Lachnospiraceae</taxon>
        <taxon>Mediterraneibacter</taxon>
    </lineage>
</organism>
<dbReference type="PANTHER" id="PTHR34215">
    <property type="entry name" value="BLL0784 PROTEIN"/>
    <property type="match status" value="1"/>
</dbReference>
<dbReference type="Gene3D" id="3.30.1230.10">
    <property type="entry name" value="YlxR-like"/>
    <property type="match status" value="1"/>
</dbReference>
<evidence type="ECO:0000259" key="1">
    <source>
        <dbReference type="Pfam" id="PF04296"/>
    </source>
</evidence>
<dbReference type="PANTHER" id="PTHR34215:SF1">
    <property type="entry name" value="YLXR DOMAIN-CONTAINING PROTEIN"/>
    <property type="match status" value="1"/>
</dbReference>
<comment type="caution">
    <text evidence="2">The sequence shown here is derived from an EMBL/GenBank/DDBJ whole genome shotgun (WGS) entry which is preliminary data.</text>
</comment>
<dbReference type="InterPro" id="IPR037465">
    <property type="entry name" value="YlxR"/>
</dbReference>
<gene>
    <name evidence="2" type="ORF">RUMGNA_03819</name>
</gene>
<dbReference type="InterPro" id="IPR007393">
    <property type="entry name" value="YlxR_dom"/>
</dbReference>
<dbReference type="SUPFAM" id="SSF64376">
    <property type="entry name" value="YlxR-like"/>
    <property type="match status" value="1"/>
</dbReference>
<proteinExistence type="predicted"/>
<dbReference type="NCBIfam" id="NF047356">
    <property type="entry name" value="RNA_bind_RnpM"/>
    <property type="match status" value="1"/>
</dbReference>
<evidence type="ECO:0000313" key="2">
    <source>
        <dbReference type="EMBL" id="EDN75836.1"/>
    </source>
</evidence>
<dbReference type="AlphaFoldDB" id="A7B8A3"/>
<dbReference type="CDD" id="cd00279">
    <property type="entry name" value="YlxR"/>
    <property type="match status" value="1"/>
</dbReference>
<dbReference type="Proteomes" id="UP000004410">
    <property type="component" value="Unassembled WGS sequence"/>
</dbReference>
<name>A7B8A3_MEDG7</name>
<protein>
    <recommendedName>
        <fullName evidence="1">YlxR domain-containing protein</fullName>
    </recommendedName>
</protein>
<dbReference type="InterPro" id="IPR035931">
    <property type="entry name" value="YlxR-like_sf"/>
</dbReference>
<reference evidence="2 3" key="2">
    <citation type="submission" date="2007-06" db="EMBL/GenBank/DDBJ databases">
        <title>Draft genome sequence of Ruminococcus gnavus (ATCC 29149).</title>
        <authorList>
            <person name="Sudarsanam P."/>
            <person name="Ley R."/>
            <person name="Guruge J."/>
            <person name="Turnbaugh P.J."/>
            <person name="Mahowald M."/>
            <person name="Liep D."/>
            <person name="Gordon J."/>
        </authorList>
    </citation>
    <scope>NUCLEOTIDE SEQUENCE [LARGE SCALE GENOMIC DNA]</scope>
    <source>
        <strain evidence="2 3">ATCC 29149</strain>
    </source>
</reference>
<dbReference type="eggNOG" id="COG2740">
    <property type="taxonomic scope" value="Bacteria"/>
</dbReference>
<sequence>MRYLNGKKKIPMRKCVGCGEMKAKKELLRVLRTEDDEFVLDTTGRKNGRGAYVCLSSECFAKAAKNKGLERSFKQAIPKEVYERLEKEMEQFEAR</sequence>
<reference evidence="2 3" key="1">
    <citation type="submission" date="2007-04" db="EMBL/GenBank/DDBJ databases">
        <authorList>
            <person name="Fulton L."/>
            <person name="Clifton S."/>
            <person name="Fulton B."/>
            <person name="Xu J."/>
            <person name="Minx P."/>
            <person name="Pepin K.H."/>
            <person name="Johnson M."/>
            <person name="Thiruvilangam P."/>
            <person name="Bhonagiri V."/>
            <person name="Nash W.E."/>
            <person name="Mardis E.R."/>
            <person name="Wilson R.K."/>
        </authorList>
    </citation>
    <scope>NUCLEOTIDE SEQUENCE [LARGE SCALE GENOMIC DNA]</scope>
    <source>
        <strain evidence="2 3">ATCC 29149</strain>
    </source>
</reference>
<evidence type="ECO:0000313" key="3">
    <source>
        <dbReference type="Proteomes" id="UP000004410"/>
    </source>
</evidence>
<dbReference type="Pfam" id="PF04296">
    <property type="entry name" value="YlxR"/>
    <property type="match status" value="1"/>
</dbReference>
<dbReference type="PaxDb" id="411470-RUMGNA_03819"/>
<dbReference type="EMBL" id="AAYG02000034">
    <property type="protein sequence ID" value="EDN75836.1"/>
    <property type="molecule type" value="Genomic_DNA"/>
</dbReference>
<feature type="domain" description="YlxR" evidence="1">
    <location>
        <begin position="13"/>
        <end position="87"/>
    </location>
</feature>